<sequence>MREHPSEPVLDHVVLAARRHEDIDEQLAELGLTAGSGRVIPGAGLSNVVVAIGSQLLEIHYPDGSPVAEGAPPYASLQRKALAANPGTTLAPVAWVVRYGTEDALRAASERAGYPVVAVPAEPPNNAPYLMGAFGAAFDRPWLPMFIHWTNAPHMPPTLADDHGRKPNAGWLGLDVSAPDDAILGWCGGEPAGVRVESGNAGPLRVWLHRDGAEPKAIGLPPTIR</sequence>
<dbReference type="InterPro" id="IPR025870">
    <property type="entry name" value="Glyoxalase-like_dom"/>
</dbReference>
<comment type="caution">
    <text evidence="2">The sequence shown here is derived from an EMBL/GenBank/DDBJ whole genome shotgun (WGS) entry which is preliminary data.</text>
</comment>
<accession>A0A7Z0WMY1</accession>
<evidence type="ECO:0000259" key="1">
    <source>
        <dbReference type="Pfam" id="PF13468"/>
    </source>
</evidence>
<dbReference type="EMBL" id="MSIF01000006">
    <property type="protein sequence ID" value="OLF10569.1"/>
    <property type="molecule type" value="Genomic_DNA"/>
</dbReference>
<evidence type="ECO:0000313" key="2">
    <source>
        <dbReference type="EMBL" id="OLF10569.1"/>
    </source>
</evidence>
<dbReference type="OrthoDB" id="8857320at2"/>
<dbReference type="Pfam" id="PF13468">
    <property type="entry name" value="Glyoxalase_3"/>
    <property type="match status" value="1"/>
</dbReference>
<protein>
    <recommendedName>
        <fullName evidence="1">Glyoxalase-like domain-containing protein</fullName>
    </recommendedName>
</protein>
<proteinExistence type="predicted"/>
<dbReference type="AlphaFoldDB" id="A0A7Z0WMY1"/>
<dbReference type="RefSeq" id="WP_075133558.1">
    <property type="nucleotide sequence ID" value="NZ_MSIF01000006.1"/>
</dbReference>
<evidence type="ECO:0000313" key="3">
    <source>
        <dbReference type="Proteomes" id="UP000185696"/>
    </source>
</evidence>
<name>A0A7Z0WMY1_9PSEU</name>
<keyword evidence="3" id="KW-1185">Reference proteome</keyword>
<dbReference type="Proteomes" id="UP000185696">
    <property type="component" value="Unassembled WGS sequence"/>
</dbReference>
<reference evidence="2 3" key="1">
    <citation type="submission" date="2016-12" db="EMBL/GenBank/DDBJ databases">
        <title>The draft genome sequence of Actinophytocola xinjiangensis.</title>
        <authorList>
            <person name="Wang W."/>
            <person name="Yuan L."/>
        </authorList>
    </citation>
    <scope>NUCLEOTIDE SEQUENCE [LARGE SCALE GENOMIC DNA]</scope>
    <source>
        <strain evidence="2 3">CGMCC 4.4663</strain>
    </source>
</reference>
<gene>
    <name evidence="2" type="ORF">BLA60_15425</name>
</gene>
<organism evidence="2 3">
    <name type="scientific">Actinophytocola xinjiangensis</name>
    <dbReference type="NCBI Taxonomy" id="485602"/>
    <lineage>
        <taxon>Bacteria</taxon>
        <taxon>Bacillati</taxon>
        <taxon>Actinomycetota</taxon>
        <taxon>Actinomycetes</taxon>
        <taxon>Pseudonocardiales</taxon>
        <taxon>Pseudonocardiaceae</taxon>
    </lineage>
</organism>
<feature type="domain" description="Glyoxalase-like" evidence="1">
    <location>
        <begin position="10"/>
        <end position="160"/>
    </location>
</feature>